<proteinExistence type="predicted"/>
<evidence type="ECO:0000256" key="2">
    <source>
        <dbReference type="SAM" id="Phobius"/>
    </source>
</evidence>
<dbReference type="OMA" id="ICGVFEE"/>
<accession>A0A5A8CWV9</accession>
<dbReference type="OrthoDB" id="37659at2759"/>
<evidence type="ECO:0000313" key="11">
    <source>
        <dbReference type="Proteomes" id="UP000325113"/>
    </source>
</evidence>
<dbReference type="InterPro" id="IPR036291">
    <property type="entry name" value="NAD(P)-bd_dom_sf"/>
</dbReference>
<evidence type="ECO:0000256" key="1">
    <source>
        <dbReference type="SAM" id="MobiDB-lite"/>
    </source>
</evidence>
<dbReference type="Proteomes" id="UP000323011">
    <property type="component" value="Unassembled WGS sequence"/>
</dbReference>
<evidence type="ECO:0000313" key="8">
    <source>
        <dbReference type="Proteomes" id="UP000322899"/>
    </source>
</evidence>
<dbReference type="Pfam" id="PF00106">
    <property type="entry name" value="adh_short"/>
    <property type="match status" value="1"/>
</dbReference>
<evidence type="ECO:0000313" key="9">
    <source>
        <dbReference type="Proteomes" id="UP000323011"/>
    </source>
</evidence>
<dbReference type="EMBL" id="VLTL01000077">
    <property type="protein sequence ID" value="KAA0162700.1"/>
    <property type="molecule type" value="Genomic_DNA"/>
</dbReference>
<feature type="region of interest" description="Disordered" evidence="1">
    <location>
        <begin position="383"/>
        <end position="442"/>
    </location>
</feature>
<keyword evidence="2" id="KW-0812">Transmembrane</keyword>
<dbReference type="Proteomes" id="UP000325113">
    <property type="component" value="Unassembled WGS sequence"/>
</dbReference>
<name>A0A5A8CWV9_CAFRO</name>
<dbReference type="PANTHER" id="PTHR43550">
    <property type="entry name" value="3-KETODIHYDROSPHINGOSINE REDUCTASE"/>
    <property type="match status" value="1"/>
</dbReference>
<dbReference type="EMBL" id="VLTN01000003">
    <property type="protein sequence ID" value="KAA0156640.1"/>
    <property type="molecule type" value="Genomic_DNA"/>
</dbReference>
<feature type="domain" description="Ketoreductase" evidence="3">
    <location>
        <begin position="38"/>
        <end position="228"/>
    </location>
</feature>
<evidence type="ECO:0000313" key="4">
    <source>
        <dbReference type="EMBL" id="KAA0156490.1"/>
    </source>
</evidence>
<feature type="transmembrane region" description="Helical" evidence="2">
    <location>
        <begin position="6"/>
        <end position="28"/>
    </location>
</feature>
<dbReference type="Proteomes" id="UP000322899">
    <property type="component" value="Unassembled WGS sequence"/>
</dbReference>
<reference evidence="8 9" key="1">
    <citation type="submission" date="2019-07" db="EMBL/GenBank/DDBJ databases">
        <title>Genomes of Cafeteria roenbergensis.</title>
        <authorList>
            <person name="Fischer M.G."/>
            <person name="Hackl T."/>
            <person name="Roman M."/>
        </authorList>
    </citation>
    <scope>NUCLEOTIDE SEQUENCE [LARGE SCALE GENOMIC DNA]</scope>
    <source>
        <strain evidence="5 9">BVI</strain>
        <strain evidence="4 11">Cflag</strain>
        <strain evidence="7 8">E4-10P</strain>
        <strain evidence="6 10">RCC970-E3</strain>
    </source>
</reference>
<dbReference type="GO" id="GO:0047560">
    <property type="term" value="F:3-dehydrosphinganine reductase activity"/>
    <property type="evidence" value="ECO:0007669"/>
    <property type="project" value="TreeGrafter"/>
</dbReference>
<gene>
    <name evidence="7" type="ORF">FNF27_01218</name>
    <name evidence="6" type="ORF">FNF28_04581</name>
    <name evidence="5" type="ORF">FNF29_00751</name>
    <name evidence="4" type="ORF">FNF31_05921</name>
</gene>
<dbReference type="InterPro" id="IPR057326">
    <property type="entry name" value="KR_dom"/>
</dbReference>
<evidence type="ECO:0000313" key="7">
    <source>
        <dbReference type="EMBL" id="KAA0177440.1"/>
    </source>
</evidence>
<evidence type="ECO:0000313" key="6">
    <source>
        <dbReference type="EMBL" id="KAA0162700.1"/>
    </source>
</evidence>
<feature type="compositionally biased region" description="Low complexity" evidence="1">
    <location>
        <begin position="383"/>
        <end position="402"/>
    </location>
</feature>
<keyword evidence="9" id="KW-1185">Reference proteome</keyword>
<dbReference type="GO" id="GO:0005789">
    <property type="term" value="C:endoplasmic reticulum membrane"/>
    <property type="evidence" value="ECO:0007669"/>
    <property type="project" value="TreeGrafter"/>
</dbReference>
<organism evidence="5 9">
    <name type="scientific">Cafeteria roenbergensis</name>
    <name type="common">Marine flagellate</name>
    <dbReference type="NCBI Taxonomy" id="33653"/>
    <lineage>
        <taxon>Eukaryota</taxon>
        <taxon>Sar</taxon>
        <taxon>Stramenopiles</taxon>
        <taxon>Bigyra</taxon>
        <taxon>Opalozoa</taxon>
        <taxon>Bicosoecida</taxon>
        <taxon>Cafeteriaceae</taxon>
        <taxon>Cafeteria</taxon>
    </lineage>
</organism>
<dbReference type="EMBL" id="VLTO01000004">
    <property type="protein sequence ID" value="KAA0177440.1"/>
    <property type="molecule type" value="Genomic_DNA"/>
</dbReference>
<dbReference type="PANTHER" id="PTHR43550:SF3">
    <property type="entry name" value="3-KETODIHYDROSPHINGOSINE REDUCTASE"/>
    <property type="match status" value="1"/>
</dbReference>
<dbReference type="Proteomes" id="UP000324907">
    <property type="component" value="Unassembled WGS sequence"/>
</dbReference>
<dbReference type="GO" id="GO:0006666">
    <property type="term" value="P:3-keto-sphinganine metabolic process"/>
    <property type="evidence" value="ECO:0007669"/>
    <property type="project" value="TreeGrafter"/>
</dbReference>
<dbReference type="PRINTS" id="PR00081">
    <property type="entry name" value="GDHRDH"/>
</dbReference>
<dbReference type="SMART" id="SM00822">
    <property type="entry name" value="PKS_KR"/>
    <property type="match status" value="1"/>
</dbReference>
<evidence type="ECO:0000313" key="5">
    <source>
        <dbReference type="EMBL" id="KAA0156640.1"/>
    </source>
</evidence>
<evidence type="ECO:0000313" key="10">
    <source>
        <dbReference type="Proteomes" id="UP000324907"/>
    </source>
</evidence>
<sequence>MNALETSLTVLGALAFVVAGLFLLGAFINPKALDLDGRVVVVTGGSSGIGLACAQEAARKGANVVLLARKPAGLAEAVELVTPHLRPARTVTTASADVASEASCAAAAASVAKEHGRVHFLILSAGISEPAEFTRTSEATWDRVFAVNVRGCRNAVRAFLPLLAAGAADTGSGVGTRISFVSSGAGLTGVYGLSAYCASKFALFGFAQALYQEVLPVGVRVGLHFPPDTDTPLLAAENLRKPAITKTLSETIAVEQPEDIAATLVRDSCAGRFLSTHDWTSWMLAVQTAGMCPAPTVGEAVAQTLLAGFPLKLVSLSVIIDWMGVIQSKRESDVDPAVFGTSEARDLLAVARDAGHPFPSEISRRIGAAAEAAAAAAAAAEAQAEAEAEASAAPAGERAATARGREHQTAGDAAADSVPDADDDSASEAPRTRASSSRRSRA</sequence>
<dbReference type="SUPFAM" id="SSF51735">
    <property type="entry name" value="NAD(P)-binding Rossmann-fold domains"/>
    <property type="match status" value="1"/>
</dbReference>
<dbReference type="EMBL" id="VLTM01000082">
    <property type="protein sequence ID" value="KAA0156490.1"/>
    <property type="molecule type" value="Genomic_DNA"/>
</dbReference>
<dbReference type="GO" id="GO:0030148">
    <property type="term" value="P:sphingolipid biosynthetic process"/>
    <property type="evidence" value="ECO:0007669"/>
    <property type="project" value="TreeGrafter"/>
</dbReference>
<comment type="caution">
    <text evidence="5">The sequence shown here is derived from an EMBL/GenBank/DDBJ whole genome shotgun (WGS) entry which is preliminary data.</text>
</comment>
<evidence type="ECO:0000259" key="3">
    <source>
        <dbReference type="SMART" id="SM00822"/>
    </source>
</evidence>
<dbReference type="InterPro" id="IPR002347">
    <property type="entry name" value="SDR_fam"/>
</dbReference>
<keyword evidence="2" id="KW-1133">Transmembrane helix</keyword>
<dbReference type="AlphaFoldDB" id="A0A5A8CWV9"/>
<dbReference type="Gene3D" id="3.40.50.720">
    <property type="entry name" value="NAD(P)-binding Rossmann-like Domain"/>
    <property type="match status" value="1"/>
</dbReference>
<protein>
    <recommendedName>
        <fullName evidence="3">Ketoreductase domain-containing protein</fullName>
    </recommendedName>
</protein>
<keyword evidence="2" id="KW-0472">Membrane</keyword>